<evidence type="ECO:0000256" key="5">
    <source>
        <dbReference type="ARBA" id="ARBA00022692"/>
    </source>
</evidence>
<keyword evidence="4" id="KW-0963">Cytoplasm</keyword>
<evidence type="ECO:0000256" key="8">
    <source>
        <dbReference type="ARBA" id="ARBA00023228"/>
    </source>
</evidence>
<evidence type="ECO:0000259" key="12">
    <source>
        <dbReference type="PROSITE" id="PS51886"/>
    </source>
</evidence>
<evidence type="ECO:0000256" key="1">
    <source>
        <dbReference type="ARBA" id="ARBA00004141"/>
    </source>
</evidence>
<dbReference type="PANTHER" id="PTHR23354">
    <property type="entry name" value="NUCLEOLAR PROTEIN 7/ESTROGEN RECEPTOR COACTIVATOR-RELATED"/>
    <property type="match status" value="1"/>
</dbReference>
<dbReference type="PROSITE" id="PS51886">
    <property type="entry name" value="TLDC"/>
    <property type="match status" value="1"/>
</dbReference>
<dbReference type="Pfam" id="PF07534">
    <property type="entry name" value="TLD"/>
    <property type="match status" value="1"/>
</dbReference>
<evidence type="ECO:0000256" key="7">
    <source>
        <dbReference type="ARBA" id="ARBA00023136"/>
    </source>
</evidence>
<dbReference type="SMART" id="SM00584">
    <property type="entry name" value="TLDc"/>
    <property type="match status" value="1"/>
</dbReference>
<dbReference type="Proteomes" id="UP000053105">
    <property type="component" value="Unassembled WGS sequence"/>
</dbReference>
<reference evidence="13 14" key="1">
    <citation type="submission" date="2015-07" db="EMBL/GenBank/DDBJ databases">
        <title>The genome of Melipona quadrifasciata.</title>
        <authorList>
            <person name="Pan H."/>
            <person name="Kapheim K."/>
        </authorList>
    </citation>
    <scope>NUCLEOTIDE SEQUENCE [LARGE SCALE GENOMIC DNA]</scope>
    <source>
        <strain evidence="13">0111107301</strain>
        <tissue evidence="13">Whole body</tissue>
    </source>
</reference>
<evidence type="ECO:0000256" key="9">
    <source>
        <dbReference type="ARBA" id="ARBA00039594"/>
    </source>
</evidence>
<organism evidence="13 14">
    <name type="scientific">Melipona quadrifasciata</name>
    <dbReference type="NCBI Taxonomy" id="166423"/>
    <lineage>
        <taxon>Eukaryota</taxon>
        <taxon>Metazoa</taxon>
        <taxon>Ecdysozoa</taxon>
        <taxon>Arthropoda</taxon>
        <taxon>Hexapoda</taxon>
        <taxon>Insecta</taxon>
        <taxon>Pterygota</taxon>
        <taxon>Neoptera</taxon>
        <taxon>Endopterygota</taxon>
        <taxon>Hymenoptera</taxon>
        <taxon>Apocrita</taxon>
        <taxon>Aculeata</taxon>
        <taxon>Apoidea</taxon>
        <taxon>Anthophila</taxon>
        <taxon>Apidae</taxon>
        <taxon>Melipona</taxon>
    </lineage>
</organism>
<gene>
    <name evidence="13" type="ORF">WN51_01555</name>
</gene>
<keyword evidence="7" id="KW-0472">Membrane</keyword>
<keyword evidence="6" id="KW-1133">Transmembrane helix</keyword>
<evidence type="ECO:0000256" key="6">
    <source>
        <dbReference type="ARBA" id="ARBA00022989"/>
    </source>
</evidence>
<evidence type="ECO:0000313" key="13">
    <source>
        <dbReference type="EMBL" id="KOX72455.1"/>
    </source>
</evidence>
<dbReference type="GO" id="GO:0016020">
    <property type="term" value="C:membrane"/>
    <property type="evidence" value="ECO:0007669"/>
    <property type="project" value="UniProtKB-SubCell"/>
</dbReference>
<dbReference type="OrthoDB" id="289228at2759"/>
<evidence type="ECO:0000256" key="10">
    <source>
        <dbReference type="ARBA" id="ARBA00041780"/>
    </source>
</evidence>
<feature type="domain" description="TLDc" evidence="12">
    <location>
        <begin position="354"/>
        <end position="521"/>
    </location>
</feature>
<name>A0A0M8ZWC6_9HYME</name>
<keyword evidence="8" id="KW-0458">Lysosome</keyword>
<evidence type="ECO:0000256" key="11">
    <source>
        <dbReference type="ARBA" id="ARBA00042134"/>
    </source>
</evidence>
<dbReference type="PROSITE" id="PS01346">
    <property type="entry name" value="CLAUDIN"/>
    <property type="match status" value="1"/>
</dbReference>
<dbReference type="GO" id="GO:0005634">
    <property type="term" value="C:nucleus"/>
    <property type="evidence" value="ECO:0007669"/>
    <property type="project" value="TreeGrafter"/>
</dbReference>
<keyword evidence="14" id="KW-1185">Reference proteome</keyword>
<protein>
    <recommendedName>
        <fullName evidence="9">MTOR-associated protein MEAK7</fullName>
    </recommendedName>
    <alternativeName>
        <fullName evidence="11">TBC/LysM-associated domain-containing protein 1</fullName>
    </alternativeName>
    <alternativeName>
        <fullName evidence="10">TLD domain-containing protein 1</fullName>
    </alternativeName>
</protein>
<dbReference type="InterPro" id="IPR006571">
    <property type="entry name" value="TLDc_dom"/>
</dbReference>
<comment type="subcellular location">
    <subcellularLocation>
        <location evidence="3">Cytoplasm</location>
    </subcellularLocation>
    <subcellularLocation>
        <location evidence="2">Lysosome</location>
    </subcellularLocation>
    <subcellularLocation>
        <location evidence="1">Membrane</location>
        <topology evidence="1">Multi-pass membrane protein</topology>
    </subcellularLocation>
</comment>
<evidence type="ECO:0000256" key="3">
    <source>
        <dbReference type="ARBA" id="ARBA00004496"/>
    </source>
</evidence>
<dbReference type="EMBL" id="KQ435821">
    <property type="protein sequence ID" value="KOX72455.1"/>
    <property type="molecule type" value="Genomic_DNA"/>
</dbReference>
<dbReference type="GO" id="GO:0006979">
    <property type="term" value="P:response to oxidative stress"/>
    <property type="evidence" value="ECO:0007669"/>
    <property type="project" value="TreeGrafter"/>
</dbReference>
<sequence length="564" mass="63935">MEFVMERSMPGVINQDERHVAVGTTGDYLWDPEQLFMSSNVGSGKFPDWTSSVSELHFTDVWQTVLKKDICEQAYFRSRDLCRIEVLTEKTEVYGLLWKVLLAFGSCMEFYKSNMESNLFQMGHGSSRSASSANILSADELTLVENLFKSMSRSSGSIKREDIFKHWSSHLDDALLQFVVKFLCHEPGKRVSAINGENFGRLYVFAIRGSPEERTSLIFNGFSEEEQKHEIPTATFLQYVQATINSYLRLQKNSGNVHYLTWSSIGCTVNTRRIGMRSRSLCEDLVKHGETLTMDQVESWFSAAATFKIIQSHVFQCLFLVSQKKGDKNTSSRINDLNLLPGCKGLENIPHFPSILGLGDVLFLNLSLPHELRNEWRFLFSSQVHGESFSTMLGRITMQGSTIIILQDTDDHVFGGFASDSWAVGPNFIGNQSSFLFKLEPDILTFSATGYNNHFQYLNLYQQTLPNGLLMGGQLNYPGLWLDCEYGTGKSSVSCTTFQNYVQLSGKENFKIKHCEVWGVGPMPEVEEERQDARSILDQDTTSKTILEMSGRKMYSDGQREKKE</sequence>
<dbReference type="GO" id="GO:0005764">
    <property type="term" value="C:lysosome"/>
    <property type="evidence" value="ECO:0007669"/>
    <property type="project" value="UniProtKB-SubCell"/>
</dbReference>
<accession>A0A0M8ZWC6</accession>
<keyword evidence="5" id="KW-0812">Transmembrane</keyword>
<dbReference type="STRING" id="166423.A0A0M8ZWC6"/>
<proteinExistence type="predicted"/>
<evidence type="ECO:0000313" key="14">
    <source>
        <dbReference type="Proteomes" id="UP000053105"/>
    </source>
</evidence>
<evidence type="ECO:0000256" key="2">
    <source>
        <dbReference type="ARBA" id="ARBA00004371"/>
    </source>
</evidence>
<evidence type="ECO:0000256" key="4">
    <source>
        <dbReference type="ARBA" id="ARBA00022490"/>
    </source>
</evidence>
<dbReference type="AlphaFoldDB" id="A0A0M8ZWC6"/>
<dbReference type="InterPro" id="IPR017974">
    <property type="entry name" value="Claudin_CS"/>
</dbReference>
<dbReference type="PANTHER" id="PTHR23354:SF131">
    <property type="entry name" value="MTOR-ASSOCIATED PROTEIN MEAK7"/>
    <property type="match status" value="1"/>
</dbReference>